<reference evidence="2" key="1">
    <citation type="submission" date="2019-03" db="EMBL/GenBank/DDBJ databases">
        <authorList>
            <consortium name="Pathogen Informatics"/>
        </authorList>
    </citation>
    <scope>NUCLEOTIDE SEQUENCE</scope>
    <source>
        <strain evidence="2">5012STDY7626446</strain>
    </source>
</reference>
<dbReference type="RefSeq" id="WP_023287475.1">
    <property type="nucleotide sequence ID" value="NZ_BIHR01000007.1"/>
</dbReference>
<dbReference type="Pfam" id="PF18765">
    <property type="entry name" value="Polbeta"/>
    <property type="match status" value="1"/>
</dbReference>
<evidence type="ECO:0000313" key="2">
    <source>
        <dbReference type="EMBL" id="VGL39795.1"/>
    </source>
</evidence>
<proteinExistence type="predicted"/>
<dbReference type="EMBL" id="CAAHCS010000001">
    <property type="protein sequence ID" value="VGL39795.1"/>
    <property type="molecule type" value="Genomic_DNA"/>
</dbReference>
<gene>
    <name evidence="2" type="ORF">SAMEA4873648_00076</name>
</gene>
<dbReference type="InterPro" id="IPR043519">
    <property type="entry name" value="NT_sf"/>
</dbReference>
<sequence length="229" mass="26044">MIELIKNDSLDCLVLFGSHATNEADEDSDIDLLGINNSTLRTVRENGKVNLSLYSLTELKQMARSGNIFILHVILEGVCVFNPKIFDELKNEFQYKENYNIDIATAFYLANVILNEKDNISNWAVANKRISWCVRTILISISVENRKPVFSKRKLAMLCLSAGLSYEDSYLLVDAKSNKEKNDNILNCLSFFLDYYKNYNEEIVKNIFSSGIVVATLDSILNSSNFYDS</sequence>
<feature type="domain" description="Polymerase beta nucleotidyltransferase" evidence="1">
    <location>
        <begin position="5"/>
        <end position="81"/>
    </location>
</feature>
<dbReference type="InterPro" id="IPR041633">
    <property type="entry name" value="Polbeta"/>
</dbReference>
<name>A0A486MUM7_KLEPN</name>
<dbReference type="SUPFAM" id="SSF81301">
    <property type="entry name" value="Nucleotidyltransferase"/>
    <property type="match status" value="1"/>
</dbReference>
<dbReference type="Gene3D" id="3.30.460.10">
    <property type="entry name" value="Beta Polymerase, domain 2"/>
    <property type="match status" value="1"/>
</dbReference>
<accession>A0A486MUM7</accession>
<dbReference type="AlphaFoldDB" id="A0A486MUM7"/>
<evidence type="ECO:0000259" key="1">
    <source>
        <dbReference type="Pfam" id="PF18765"/>
    </source>
</evidence>
<dbReference type="CDD" id="cd05403">
    <property type="entry name" value="NT_KNTase_like"/>
    <property type="match status" value="1"/>
</dbReference>
<organism evidence="2">
    <name type="scientific">Klebsiella pneumoniae</name>
    <dbReference type="NCBI Taxonomy" id="573"/>
    <lineage>
        <taxon>Bacteria</taxon>
        <taxon>Pseudomonadati</taxon>
        <taxon>Pseudomonadota</taxon>
        <taxon>Gammaproteobacteria</taxon>
        <taxon>Enterobacterales</taxon>
        <taxon>Enterobacteriaceae</taxon>
        <taxon>Klebsiella/Raoultella group</taxon>
        <taxon>Klebsiella</taxon>
        <taxon>Klebsiella pneumoniae complex</taxon>
    </lineage>
</organism>
<protein>
    <recommendedName>
        <fullName evidence="1">Polymerase beta nucleotidyltransferase domain-containing protein</fullName>
    </recommendedName>
</protein>